<name>A0ABQ9S2A5_9PEZI</name>
<comment type="caution">
    <text evidence="1">The sequence shown here is derived from an EMBL/GenBank/DDBJ whole genome shotgun (WGS) entry which is preliminary data.</text>
</comment>
<dbReference type="GeneID" id="85382442"/>
<dbReference type="EMBL" id="MOPA01000015">
    <property type="protein sequence ID" value="KAK1522749.1"/>
    <property type="molecule type" value="Genomic_DNA"/>
</dbReference>
<dbReference type="Gene3D" id="3.80.10.10">
    <property type="entry name" value="Ribonuclease Inhibitor"/>
    <property type="match status" value="1"/>
</dbReference>
<organism evidence="1 2">
    <name type="scientific">Colletotrichum paranaense</name>
    <dbReference type="NCBI Taxonomy" id="1914294"/>
    <lineage>
        <taxon>Eukaryota</taxon>
        <taxon>Fungi</taxon>
        <taxon>Dikarya</taxon>
        <taxon>Ascomycota</taxon>
        <taxon>Pezizomycotina</taxon>
        <taxon>Sordariomycetes</taxon>
        <taxon>Hypocreomycetidae</taxon>
        <taxon>Glomerellales</taxon>
        <taxon>Glomerellaceae</taxon>
        <taxon>Colletotrichum</taxon>
        <taxon>Colletotrichum acutatum species complex</taxon>
    </lineage>
</organism>
<keyword evidence="2" id="KW-1185">Reference proteome</keyword>
<evidence type="ECO:0000313" key="2">
    <source>
        <dbReference type="Proteomes" id="UP001241169"/>
    </source>
</evidence>
<proteinExistence type="predicted"/>
<reference evidence="1 2" key="1">
    <citation type="submission" date="2016-10" db="EMBL/GenBank/DDBJ databases">
        <title>The genome sequence of Colletotrichum fioriniae PJ7.</title>
        <authorList>
            <person name="Baroncelli R."/>
        </authorList>
    </citation>
    <scope>NUCLEOTIDE SEQUENCE [LARGE SCALE GENOMIC DNA]</scope>
    <source>
        <strain evidence="1 2">IMI 384185</strain>
    </source>
</reference>
<dbReference type="InterPro" id="IPR032675">
    <property type="entry name" value="LRR_dom_sf"/>
</dbReference>
<protein>
    <submittedName>
        <fullName evidence="1">Uncharacterized protein</fullName>
    </submittedName>
</protein>
<dbReference type="RefSeq" id="XP_060342604.1">
    <property type="nucleotide sequence ID" value="XM_060498543.1"/>
</dbReference>
<dbReference type="SUPFAM" id="SSF52047">
    <property type="entry name" value="RNI-like"/>
    <property type="match status" value="1"/>
</dbReference>
<accession>A0ABQ9S2A5</accession>
<sequence length="670" mass="74442">MLNSSKTISIPMRDALFACFKAATTLVRPGLRQHVILVGAGLKDFTIEADGKIAFDVPQGFRVRMDVLEIGNGCIERIHATESFLGGSVASTSDLLRLRAKTVVERGNDGEVDDFRWLLLLAARNGQVLPLLDNDEVENLVGAAAILMSFDVLILIALLGVNNSAAAGQLLGKYLGPSNTPLSPLPAIVFLPDKLNFHPRRRITTETYGLERGSVTEFIMLPTHALTSFLVWAGIASPAKPVTCPSSSELRVTIPPSHQSPSNTDYESLAEVHDALIHCPNITSLNLRIGEIGCVGEPDRWSLPLDPARTSRYLPVLDTLSLEKYHFYDTYGDYLHPLRGWTYLSAWIWSGDAFGWLKWRLLSDDQKSVSNTELWLDAMDFSKIRNLSILDYNGPPETLVESELPLSLPSLRTLRLERNTTVDFGLSLPLHSLHSLSWLDAGQDQSIIPILERQGRSLNHLEWRTPESLESKRPVLSREVMRDLRNLAPNLQSLTIDLNRNGTWPWEDLRALSLGLPAGLTNLTLYLEIASECRRQQGPYDPVRCEDACGPVEQLASPLLTATSALQVARFIRHYAKSPLASINFFAGDWTRPWDGPINVPTWLDGRRSWVACGTNGGEDEELRCSGMDTALGEHEIELFRALCVRMSADLLDDITAGHPQDFVDQRKSE</sequence>
<evidence type="ECO:0000313" key="1">
    <source>
        <dbReference type="EMBL" id="KAK1522749.1"/>
    </source>
</evidence>
<dbReference type="Proteomes" id="UP001241169">
    <property type="component" value="Unassembled WGS sequence"/>
</dbReference>
<gene>
    <name evidence="1" type="ORF">CPAR01_14292</name>
</gene>